<proteinExistence type="inferred from homology"/>
<dbReference type="PANTHER" id="PTHR46383:SF1">
    <property type="entry name" value="ASPARTATE AMINOTRANSFERASE"/>
    <property type="match status" value="1"/>
</dbReference>
<dbReference type="Pfam" id="PF00155">
    <property type="entry name" value="Aminotran_1_2"/>
    <property type="match status" value="1"/>
</dbReference>
<dbReference type="GO" id="GO:0008483">
    <property type="term" value="F:transaminase activity"/>
    <property type="evidence" value="ECO:0007669"/>
    <property type="project" value="UniProtKB-KW"/>
</dbReference>
<dbReference type="Gene3D" id="3.40.640.10">
    <property type="entry name" value="Type I PLP-dependent aspartate aminotransferase-like (Major domain)"/>
    <property type="match status" value="1"/>
</dbReference>
<evidence type="ECO:0000256" key="1">
    <source>
        <dbReference type="ARBA" id="ARBA00001933"/>
    </source>
</evidence>
<gene>
    <name evidence="8" type="ORF">DB32_005118</name>
</gene>
<dbReference type="STRING" id="927083.DB32_005118"/>
<evidence type="ECO:0000256" key="6">
    <source>
        <dbReference type="RuleBase" id="RU000481"/>
    </source>
</evidence>
<keyword evidence="9" id="KW-1185">Reference proteome</keyword>
<evidence type="ECO:0000256" key="2">
    <source>
        <dbReference type="ARBA" id="ARBA00007441"/>
    </source>
</evidence>
<dbReference type="InterPro" id="IPR015424">
    <property type="entry name" value="PyrdxlP-dep_Trfase"/>
</dbReference>
<keyword evidence="4 6" id="KW-0808">Transferase</keyword>
<dbReference type="Proteomes" id="UP000034883">
    <property type="component" value="Chromosome"/>
</dbReference>
<reference evidence="8 9" key="1">
    <citation type="submission" date="2015-03" db="EMBL/GenBank/DDBJ databases">
        <title>Genome assembly of Sandaracinus amylolyticus DSM 53668.</title>
        <authorList>
            <person name="Sharma G."/>
            <person name="Subramanian S."/>
        </authorList>
    </citation>
    <scope>NUCLEOTIDE SEQUENCE [LARGE SCALE GENOMIC DNA]</scope>
    <source>
        <strain evidence="8 9">DSM 53668</strain>
    </source>
</reference>
<comment type="similarity">
    <text evidence="2 6">Belongs to the class-I pyridoxal-phosphate-dependent aminotransferase family.</text>
</comment>
<feature type="domain" description="Aminotransferase class I/classII large" evidence="7">
    <location>
        <begin position="106"/>
        <end position="431"/>
    </location>
</feature>
<evidence type="ECO:0000256" key="3">
    <source>
        <dbReference type="ARBA" id="ARBA00022576"/>
    </source>
</evidence>
<name>A0A0F6SG28_9BACT</name>
<dbReference type="PROSITE" id="PS00105">
    <property type="entry name" value="AA_TRANSFER_CLASS_1"/>
    <property type="match status" value="1"/>
</dbReference>
<comment type="cofactor">
    <cofactor evidence="1 6">
        <name>pyridoxal 5'-phosphate</name>
        <dbReference type="ChEBI" id="CHEBI:597326"/>
    </cofactor>
</comment>
<dbReference type="AlphaFoldDB" id="A0A0F6SG28"/>
<dbReference type="EC" id="2.6.1.-" evidence="6"/>
<dbReference type="InterPro" id="IPR015421">
    <property type="entry name" value="PyrdxlP-dep_Trfase_major"/>
</dbReference>
<dbReference type="Gene3D" id="3.90.1150.10">
    <property type="entry name" value="Aspartate Aminotransferase, domain 1"/>
    <property type="match status" value="1"/>
</dbReference>
<evidence type="ECO:0000313" key="9">
    <source>
        <dbReference type="Proteomes" id="UP000034883"/>
    </source>
</evidence>
<evidence type="ECO:0000256" key="4">
    <source>
        <dbReference type="ARBA" id="ARBA00022679"/>
    </source>
</evidence>
<organism evidence="8 9">
    <name type="scientific">Sandaracinus amylolyticus</name>
    <dbReference type="NCBI Taxonomy" id="927083"/>
    <lineage>
        <taxon>Bacteria</taxon>
        <taxon>Pseudomonadati</taxon>
        <taxon>Myxococcota</taxon>
        <taxon>Polyangia</taxon>
        <taxon>Polyangiales</taxon>
        <taxon>Sandaracinaceae</taxon>
        <taxon>Sandaracinus</taxon>
    </lineage>
</organism>
<dbReference type="InterPro" id="IPR050596">
    <property type="entry name" value="AspAT/PAT-like"/>
</dbReference>
<dbReference type="KEGG" id="samy:DB32_005118"/>
<dbReference type="CDD" id="cd00609">
    <property type="entry name" value="AAT_like"/>
    <property type="match status" value="1"/>
</dbReference>
<dbReference type="InterPro" id="IPR004838">
    <property type="entry name" value="NHTrfase_class1_PyrdxlP-BS"/>
</dbReference>
<accession>A0A0F6SG28</accession>
<evidence type="ECO:0000313" key="8">
    <source>
        <dbReference type="EMBL" id="AKF07969.1"/>
    </source>
</evidence>
<dbReference type="InterPro" id="IPR015422">
    <property type="entry name" value="PyrdxlP-dep_Trfase_small"/>
</dbReference>
<dbReference type="PANTHER" id="PTHR46383">
    <property type="entry name" value="ASPARTATE AMINOTRANSFERASE"/>
    <property type="match status" value="1"/>
</dbReference>
<sequence length="487" mass="53145">MEAAAQLAEHGAHVGAGAQDLVARSHRRGPWRIGAMRGSRARVDRATSVRPLLCSPPFGMRRPLDSTLSPHVRGMMTSPAVRIADRCDAMRARGDNVYKLVLGQSPFPIPDRMVDALRVAAAEKEYLPAQGLPALRRAIAAHVERRLGVDRTGEDVLVGPGSKELVFLLQIAFNGDLLIPTPAWVSYVPQARVLGREVVMLPTRREDQYLLRPDDLAAVCERGGDRPRLLVLNYPSNPTGLTYRADELRELARVAQKHGVLLLADEIYAELHHKGQHASIARWYPEGTILSTGISKWLGAGGWRLGAFVFPQELRGLLDAMACVASETYTSTSAPVQHAAVVAFEGGEDIDRYLQQVRRVLAALGRWSARRLVAAGIDCAQPVGAFYVFPDFGGVGGAMRARGITTSTGLCEALLDETGVALLPGSVFGRPEEELTARLAYVDFDGARALSAVSVIPREQPLDETFLRRHCARVVEAVERIVGWVRR</sequence>
<dbReference type="SUPFAM" id="SSF53383">
    <property type="entry name" value="PLP-dependent transferases"/>
    <property type="match status" value="1"/>
</dbReference>
<protein>
    <recommendedName>
        <fullName evidence="6">Aminotransferase</fullName>
        <ecNumber evidence="6">2.6.1.-</ecNumber>
    </recommendedName>
</protein>
<keyword evidence="3 6" id="KW-0032">Aminotransferase</keyword>
<evidence type="ECO:0000256" key="5">
    <source>
        <dbReference type="ARBA" id="ARBA00022898"/>
    </source>
</evidence>
<keyword evidence="5" id="KW-0663">Pyridoxal phosphate</keyword>
<dbReference type="GO" id="GO:0006520">
    <property type="term" value="P:amino acid metabolic process"/>
    <property type="evidence" value="ECO:0007669"/>
    <property type="project" value="InterPro"/>
</dbReference>
<evidence type="ECO:0000259" key="7">
    <source>
        <dbReference type="Pfam" id="PF00155"/>
    </source>
</evidence>
<dbReference type="GO" id="GO:0030170">
    <property type="term" value="F:pyridoxal phosphate binding"/>
    <property type="evidence" value="ECO:0007669"/>
    <property type="project" value="InterPro"/>
</dbReference>
<dbReference type="InterPro" id="IPR004839">
    <property type="entry name" value="Aminotransferase_I/II_large"/>
</dbReference>
<dbReference type="EMBL" id="CP011125">
    <property type="protein sequence ID" value="AKF07969.1"/>
    <property type="molecule type" value="Genomic_DNA"/>
</dbReference>